<dbReference type="SUPFAM" id="SSF51735">
    <property type="entry name" value="NAD(P)-binding Rossmann-fold domains"/>
    <property type="match status" value="1"/>
</dbReference>
<feature type="domain" description="Gfo/Idh/MocA-like oxidoreductase N-terminal" evidence="1">
    <location>
        <begin position="43"/>
        <end position="174"/>
    </location>
</feature>
<comment type="caution">
    <text evidence="2">The sequence shown here is derived from an EMBL/GenBank/DDBJ whole genome shotgun (WGS) entry which is preliminary data.</text>
</comment>
<gene>
    <name evidence="2" type="ORF">S01H1_76503</name>
</gene>
<dbReference type="PANTHER" id="PTHR43818:SF5">
    <property type="entry name" value="OXIDOREDUCTASE FAMILY PROTEIN"/>
    <property type="match status" value="1"/>
</dbReference>
<name>X0Y708_9ZZZZ</name>
<dbReference type="InterPro" id="IPR050463">
    <property type="entry name" value="Gfo/Idh/MocA_oxidrdct_glycsds"/>
</dbReference>
<dbReference type="GO" id="GO:0000166">
    <property type="term" value="F:nucleotide binding"/>
    <property type="evidence" value="ECO:0007669"/>
    <property type="project" value="InterPro"/>
</dbReference>
<dbReference type="Gene3D" id="3.40.50.720">
    <property type="entry name" value="NAD(P)-binding Rossmann-like Domain"/>
    <property type="match status" value="1"/>
</dbReference>
<dbReference type="EMBL" id="BARS01051344">
    <property type="protein sequence ID" value="GAG44478.1"/>
    <property type="molecule type" value="Genomic_DNA"/>
</dbReference>
<protein>
    <recommendedName>
        <fullName evidence="1">Gfo/Idh/MocA-like oxidoreductase N-terminal domain-containing protein</fullName>
    </recommendedName>
</protein>
<feature type="non-terminal residue" evidence="2">
    <location>
        <position position="186"/>
    </location>
</feature>
<organism evidence="2">
    <name type="scientific">marine sediment metagenome</name>
    <dbReference type="NCBI Taxonomy" id="412755"/>
    <lineage>
        <taxon>unclassified sequences</taxon>
        <taxon>metagenomes</taxon>
        <taxon>ecological metagenomes</taxon>
    </lineage>
</organism>
<dbReference type="Pfam" id="PF01408">
    <property type="entry name" value="GFO_IDH_MocA"/>
    <property type="match status" value="1"/>
</dbReference>
<proteinExistence type="predicted"/>
<evidence type="ECO:0000313" key="2">
    <source>
        <dbReference type="EMBL" id="GAG44478.1"/>
    </source>
</evidence>
<dbReference type="PROSITE" id="PS51318">
    <property type="entry name" value="TAT"/>
    <property type="match status" value="1"/>
</dbReference>
<dbReference type="InterPro" id="IPR000683">
    <property type="entry name" value="Gfo/Idh/MocA-like_OxRdtase_N"/>
</dbReference>
<dbReference type="PANTHER" id="PTHR43818">
    <property type="entry name" value="BCDNA.GH03377"/>
    <property type="match status" value="1"/>
</dbReference>
<dbReference type="AlphaFoldDB" id="X0Y708"/>
<dbReference type="NCBIfam" id="TIGR01409">
    <property type="entry name" value="TAT_signal_seq"/>
    <property type="match status" value="1"/>
</dbReference>
<dbReference type="InterPro" id="IPR036291">
    <property type="entry name" value="NAD(P)-bd_dom_sf"/>
</dbReference>
<dbReference type="InterPro" id="IPR019546">
    <property type="entry name" value="TAT_signal_bac_arc"/>
</dbReference>
<sequence length="186" mass="20548">MRTMTRRKFLRTSAAISGTAAVQGMLPVPARAADGLKAPSERITIGLIGKGLMGSGHLSRLVGDPAVQVLAVCDVDQTRREDGRRHADHHYAADRRSGRYRGCAAYRDYREVLARDDIDAVLIATPDHWHALLAVEAARAGKDVYCEKPVSLTIQEGRQLARTLRRCGRVFQTGTQYRSIPTIRQV</sequence>
<dbReference type="InterPro" id="IPR006311">
    <property type="entry name" value="TAT_signal"/>
</dbReference>
<reference evidence="2" key="1">
    <citation type="journal article" date="2014" name="Front. Microbiol.">
        <title>High frequency of phylogenetically diverse reductive dehalogenase-homologous genes in deep subseafloor sedimentary metagenomes.</title>
        <authorList>
            <person name="Kawai M."/>
            <person name="Futagami T."/>
            <person name="Toyoda A."/>
            <person name="Takaki Y."/>
            <person name="Nishi S."/>
            <person name="Hori S."/>
            <person name="Arai W."/>
            <person name="Tsubouchi T."/>
            <person name="Morono Y."/>
            <person name="Uchiyama I."/>
            <person name="Ito T."/>
            <person name="Fujiyama A."/>
            <person name="Inagaki F."/>
            <person name="Takami H."/>
        </authorList>
    </citation>
    <scope>NUCLEOTIDE SEQUENCE</scope>
    <source>
        <strain evidence="2">Expedition CK06-06</strain>
    </source>
</reference>
<evidence type="ECO:0000259" key="1">
    <source>
        <dbReference type="Pfam" id="PF01408"/>
    </source>
</evidence>
<accession>X0Y708</accession>